<dbReference type="AlphaFoldDB" id="K9XX54"/>
<evidence type="ECO:0000259" key="2">
    <source>
        <dbReference type="Pfam" id="PF13477"/>
    </source>
</evidence>
<dbReference type="OrthoDB" id="73743at2"/>
<dbReference type="InterPro" id="IPR050194">
    <property type="entry name" value="Glycosyltransferase_grp1"/>
</dbReference>
<dbReference type="GO" id="GO:0016757">
    <property type="term" value="F:glycosyltransferase activity"/>
    <property type="evidence" value="ECO:0007669"/>
    <property type="project" value="InterPro"/>
</dbReference>
<dbReference type="Gene3D" id="3.40.50.2000">
    <property type="entry name" value="Glycogen Phosphorylase B"/>
    <property type="match status" value="2"/>
</dbReference>
<reference evidence="4" key="1">
    <citation type="journal article" date="2013" name="Proc. Natl. Acad. Sci. U.S.A.">
        <title>Improving the coverage of the cyanobacterial phylum using diversity-driven genome sequencing.</title>
        <authorList>
            <person name="Shih P.M."/>
            <person name="Wu D."/>
            <person name="Latifi A."/>
            <person name="Axen S.D."/>
            <person name="Fewer D.P."/>
            <person name="Talla E."/>
            <person name="Calteau A."/>
            <person name="Cai F."/>
            <person name="Tandeau de Marsac N."/>
            <person name="Rippka R."/>
            <person name="Herdman M."/>
            <person name="Sivonen K."/>
            <person name="Coursin T."/>
            <person name="Laurent T."/>
            <person name="Goodwin L."/>
            <person name="Nolan M."/>
            <person name="Davenport K.W."/>
            <person name="Han C.S."/>
            <person name="Rubin E.M."/>
            <person name="Eisen J.A."/>
            <person name="Woyke T."/>
            <person name="Gugger M."/>
            <person name="Kerfeld C.A."/>
        </authorList>
    </citation>
    <scope>NUCLEOTIDE SEQUENCE [LARGE SCALE GENOMIC DNA]</scope>
    <source>
        <strain evidence="4">ATCC 29371 / PCC 7437</strain>
    </source>
</reference>
<dbReference type="PATRIC" id="fig|111780.3.peg.3287"/>
<protein>
    <submittedName>
        <fullName evidence="3">Glycosyl transferase group 1</fullName>
    </submittedName>
</protein>
<dbReference type="HOGENOM" id="CLU_009583_2_5_3"/>
<gene>
    <name evidence="3" type="ordered locus">Sta7437_3168</name>
</gene>
<dbReference type="Proteomes" id="UP000010473">
    <property type="component" value="Chromosome"/>
</dbReference>
<keyword evidence="4" id="KW-1185">Reference proteome</keyword>
<proteinExistence type="predicted"/>
<dbReference type="KEGG" id="scs:Sta7437_3168"/>
<dbReference type="Pfam" id="PF00534">
    <property type="entry name" value="Glycos_transf_1"/>
    <property type="match status" value="1"/>
</dbReference>
<dbReference type="PANTHER" id="PTHR45947:SF3">
    <property type="entry name" value="SULFOQUINOVOSYL TRANSFERASE SQD2"/>
    <property type="match status" value="1"/>
</dbReference>
<dbReference type="eggNOG" id="COG0438">
    <property type="taxonomic scope" value="Bacteria"/>
</dbReference>
<dbReference type="Pfam" id="PF13477">
    <property type="entry name" value="Glyco_trans_4_2"/>
    <property type="match status" value="1"/>
</dbReference>
<evidence type="ECO:0000313" key="4">
    <source>
        <dbReference type="Proteomes" id="UP000010473"/>
    </source>
</evidence>
<dbReference type="InterPro" id="IPR001296">
    <property type="entry name" value="Glyco_trans_1"/>
</dbReference>
<keyword evidence="3" id="KW-0808">Transferase</keyword>
<organism evidence="3 4">
    <name type="scientific">Stanieria cyanosphaera (strain ATCC 29371 / PCC 7437)</name>
    <dbReference type="NCBI Taxonomy" id="111780"/>
    <lineage>
        <taxon>Bacteria</taxon>
        <taxon>Bacillati</taxon>
        <taxon>Cyanobacteriota</taxon>
        <taxon>Cyanophyceae</taxon>
        <taxon>Pleurocapsales</taxon>
        <taxon>Dermocarpellaceae</taxon>
        <taxon>Stanieria</taxon>
    </lineage>
</organism>
<sequence length="370" mass="41346">MKLAFLAGQNSIHTVRWVNAMVEKVSELHLLTMHQPKDPIDQRVKIHQLPYKAPHGYFFNLKHLKKILTNLQPDLLHVHYASGYGTLGRLTGYHPLILSVWGSDVYDFPATSFLHRTLVAANLRQADWVCSTSEVMAKQTLSICPELPNLSITPFGIDIDKFSPRSTLRDKNYLTVGTVKRLTSKYGIDILLKAFAHARTMAINYHPEIANQLRLMIVGDGSQKKELESLAKQLQIQNITNFVGAVPHEQVPHYLNQMDIYVAASRLDSESFGVAVLEASACGLPVVVSNAGGLPEVVADGVTGYIAPKENVQATAKAILQLIQNDRDRILMGLAGRKLVCDRYVWQNNVELMQQIYQKLLSKTKNISLN</sequence>
<feature type="domain" description="Glycosyltransferase subfamily 4-like N-terminal" evidence="2">
    <location>
        <begin position="2"/>
        <end position="133"/>
    </location>
</feature>
<dbReference type="RefSeq" id="WP_015194338.1">
    <property type="nucleotide sequence ID" value="NC_019748.1"/>
</dbReference>
<name>K9XX54_STAC7</name>
<dbReference type="InterPro" id="IPR028098">
    <property type="entry name" value="Glyco_trans_4-like_N"/>
</dbReference>
<dbReference type="SUPFAM" id="SSF53756">
    <property type="entry name" value="UDP-Glycosyltransferase/glycogen phosphorylase"/>
    <property type="match status" value="1"/>
</dbReference>
<dbReference type="PANTHER" id="PTHR45947">
    <property type="entry name" value="SULFOQUINOVOSYL TRANSFERASE SQD2"/>
    <property type="match status" value="1"/>
</dbReference>
<dbReference type="STRING" id="111780.Sta7437_3168"/>
<evidence type="ECO:0000313" key="3">
    <source>
        <dbReference type="EMBL" id="AFZ36676.1"/>
    </source>
</evidence>
<dbReference type="EMBL" id="CP003653">
    <property type="protein sequence ID" value="AFZ36676.1"/>
    <property type="molecule type" value="Genomic_DNA"/>
</dbReference>
<evidence type="ECO:0000259" key="1">
    <source>
        <dbReference type="Pfam" id="PF00534"/>
    </source>
</evidence>
<accession>K9XX54</accession>
<feature type="domain" description="Glycosyl transferase family 1" evidence="1">
    <location>
        <begin position="164"/>
        <end position="335"/>
    </location>
</feature>